<dbReference type="Proteomes" id="UP000288279">
    <property type="component" value="Unassembled WGS sequence"/>
</dbReference>
<sequence length="296" mass="33369">MWFRNLRVYTLSPEFKLPETLADDLTLQQFTPCGRQELASFGWVSPFGRDSEVLVHKIGDSLLMCARKEEKVLPAAVIQSELEEHLERIEAEQGRKVAGKEKQSLKEDIIARLLPQAFTKYRDYWLLINTALGVVVSDAANASRAEDILALLRSSIGSLPVKPWLAEQPAEVYFTEWLQAGKVAADFEFGDELELRDSDSEGGIVRCKQTDLAGVEIKTHLEHGKQATKIGLIWADKLEFVLENDFAIKRFKPTDLLVENQDKLVDASYADKIDADFALLSGEFSQLFPALHQLFE</sequence>
<dbReference type="NCBIfam" id="NF001462">
    <property type="entry name" value="PRK00321.1-3"/>
    <property type="match status" value="1"/>
</dbReference>
<comment type="subcellular location">
    <subcellularLocation>
        <location evidence="1">Cytoplasm</location>
        <location evidence="1">Nucleoid</location>
    </subcellularLocation>
</comment>
<dbReference type="Pfam" id="PF04381">
    <property type="entry name" value="RdgC"/>
    <property type="match status" value="1"/>
</dbReference>
<dbReference type="GO" id="GO:0006310">
    <property type="term" value="P:DNA recombination"/>
    <property type="evidence" value="ECO:0007669"/>
    <property type="project" value="UniProtKB-KW"/>
</dbReference>
<dbReference type="EMBL" id="PIQG01000005">
    <property type="protein sequence ID" value="RUO75665.1"/>
    <property type="molecule type" value="Genomic_DNA"/>
</dbReference>
<accession>A0A432ZCI4</accession>
<dbReference type="RefSeq" id="WP_126828536.1">
    <property type="nucleotide sequence ID" value="NZ_PIQG01000005.1"/>
</dbReference>
<evidence type="ECO:0000256" key="2">
    <source>
        <dbReference type="ARBA" id="ARBA00008657"/>
    </source>
</evidence>
<evidence type="ECO:0000313" key="6">
    <source>
        <dbReference type="EMBL" id="RUO75665.1"/>
    </source>
</evidence>
<protein>
    <recommendedName>
        <fullName evidence="3">Recombination-associated protein RdgC</fullName>
    </recommendedName>
</protein>
<evidence type="ECO:0000256" key="3">
    <source>
        <dbReference type="ARBA" id="ARBA00022296"/>
    </source>
</evidence>
<dbReference type="InterPro" id="IPR007476">
    <property type="entry name" value="RdgC"/>
</dbReference>
<evidence type="ECO:0000256" key="4">
    <source>
        <dbReference type="ARBA" id="ARBA00022490"/>
    </source>
</evidence>
<dbReference type="GO" id="GO:0043590">
    <property type="term" value="C:bacterial nucleoid"/>
    <property type="evidence" value="ECO:0007669"/>
    <property type="project" value="TreeGrafter"/>
</dbReference>
<dbReference type="GO" id="GO:0003690">
    <property type="term" value="F:double-stranded DNA binding"/>
    <property type="evidence" value="ECO:0007669"/>
    <property type="project" value="TreeGrafter"/>
</dbReference>
<dbReference type="GO" id="GO:0000018">
    <property type="term" value="P:regulation of DNA recombination"/>
    <property type="evidence" value="ECO:0007669"/>
    <property type="project" value="TreeGrafter"/>
</dbReference>
<keyword evidence="4" id="KW-0963">Cytoplasm</keyword>
<dbReference type="AlphaFoldDB" id="A0A432ZCI4"/>
<evidence type="ECO:0000256" key="1">
    <source>
        <dbReference type="ARBA" id="ARBA00004453"/>
    </source>
</evidence>
<dbReference type="PANTHER" id="PTHR38103">
    <property type="entry name" value="RECOMBINATION-ASSOCIATED PROTEIN RDGC"/>
    <property type="match status" value="1"/>
</dbReference>
<keyword evidence="7" id="KW-1185">Reference proteome</keyword>
<comment type="caution">
    <text evidence="6">The sequence shown here is derived from an EMBL/GenBank/DDBJ whole genome shotgun (WGS) entry which is preliminary data.</text>
</comment>
<evidence type="ECO:0000256" key="5">
    <source>
        <dbReference type="ARBA" id="ARBA00023172"/>
    </source>
</evidence>
<dbReference type="NCBIfam" id="NF001464">
    <property type="entry name" value="PRK00321.1-5"/>
    <property type="match status" value="1"/>
</dbReference>
<organism evidence="6 7">
    <name type="scientific">Pseudidiomarina taiwanensis</name>
    <dbReference type="NCBI Taxonomy" id="337250"/>
    <lineage>
        <taxon>Bacteria</taxon>
        <taxon>Pseudomonadati</taxon>
        <taxon>Pseudomonadota</taxon>
        <taxon>Gammaproteobacteria</taxon>
        <taxon>Alteromonadales</taxon>
        <taxon>Idiomarinaceae</taxon>
        <taxon>Pseudidiomarina</taxon>
    </lineage>
</organism>
<evidence type="ECO:0000313" key="7">
    <source>
        <dbReference type="Proteomes" id="UP000288279"/>
    </source>
</evidence>
<dbReference type="OrthoDB" id="5290530at2"/>
<proteinExistence type="inferred from homology"/>
<keyword evidence="5" id="KW-0233">DNA recombination</keyword>
<reference evidence="6 7" key="1">
    <citation type="journal article" date="2011" name="Front. Microbiol.">
        <title>Genomic signatures of strain selection and enhancement in Bacillus atrophaeus var. globigii, a historical biowarfare simulant.</title>
        <authorList>
            <person name="Gibbons H.S."/>
            <person name="Broomall S.M."/>
            <person name="McNew L.A."/>
            <person name="Daligault H."/>
            <person name="Chapman C."/>
            <person name="Bruce D."/>
            <person name="Karavis M."/>
            <person name="Krepps M."/>
            <person name="McGregor P.A."/>
            <person name="Hong C."/>
            <person name="Park K.H."/>
            <person name="Akmal A."/>
            <person name="Feldman A."/>
            <person name="Lin J.S."/>
            <person name="Chang W.E."/>
            <person name="Higgs B.W."/>
            <person name="Demirev P."/>
            <person name="Lindquist J."/>
            <person name="Liem A."/>
            <person name="Fochler E."/>
            <person name="Read T.D."/>
            <person name="Tapia R."/>
            <person name="Johnson S."/>
            <person name="Bishop-Lilly K.A."/>
            <person name="Detter C."/>
            <person name="Han C."/>
            <person name="Sozhamannan S."/>
            <person name="Rosenzweig C.N."/>
            <person name="Skowronski E.W."/>
        </authorList>
    </citation>
    <scope>NUCLEOTIDE SEQUENCE [LARGE SCALE GENOMIC DNA]</scope>
    <source>
        <strain evidence="6 7">PIT1</strain>
    </source>
</reference>
<name>A0A432ZCI4_9GAMM</name>
<dbReference type="PANTHER" id="PTHR38103:SF1">
    <property type="entry name" value="RECOMBINATION-ASSOCIATED PROTEIN RDGC"/>
    <property type="match status" value="1"/>
</dbReference>
<gene>
    <name evidence="6" type="ORF">CWI83_09820</name>
</gene>
<comment type="similarity">
    <text evidence="2">Belongs to the RdgC family.</text>
</comment>